<keyword evidence="1" id="KW-0949">S-adenosyl-L-methionine</keyword>
<gene>
    <name evidence="2" type="ORF">AL072_10710</name>
</gene>
<dbReference type="Gene3D" id="3.40.50.150">
    <property type="entry name" value="Vaccinia Virus protein VP39"/>
    <property type="match status" value="1"/>
</dbReference>
<dbReference type="PROSITE" id="PS01131">
    <property type="entry name" value="RRNA_A_DIMETH"/>
    <property type="match status" value="1"/>
</dbReference>
<sequence length="200" mass="22009">MQTKTQTGTAPAPFAESWLFFRRWLADPWAMGSVAPSSRSLRRRITREIRCEADEAVVEFGGGTGPITAAILESGIPAGRLYSFEIDRDLAGHLHRRCPGVAVIADDCRKAPELLGEALCGKVGTVVIGIPMITFPLAFQREVLDATFRILRPGGRFLLYSFMPHSPLDRTALGLRGERLGFTLRNLPPASVWGYRRAEG</sequence>
<dbReference type="EMBL" id="CP012401">
    <property type="protein sequence ID" value="ALG72167.1"/>
    <property type="molecule type" value="Genomic_DNA"/>
</dbReference>
<dbReference type="GO" id="GO:0000179">
    <property type="term" value="F:rRNA (adenine-N6,N6-)-dimethyltransferase activity"/>
    <property type="evidence" value="ECO:0007669"/>
    <property type="project" value="InterPro"/>
</dbReference>
<name>A0AAC8VZB4_9PROT</name>
<dbReference type="SUPFAM" id="SSF53335">
    <property type="entry name" value="S-adenosyl-L-methionine-dependent methyltransferases"/>
    <property type="match status" value="1"/>
</dbReference>
<reference evidence="3" key="1">
    <citation type="submission" date="2015-08" db="EMBL/GenBank/DDBJ databases">
        <title>Complete Genome Sequence of Azospirillum thiophilum BV-S.</title>
        <authorList>
            <person name="Fomenkov A."/>
            <person name="Vincze T."/>
            <person name="Grabovich M."/>
            <person name="Dubinina G."/>
            <person name="Orlova M."/>
            <person name="Belousova E."/>
            <person name="Roberts R.J."/>
        </authorList>
    </citation>
    <scope>NUCLEOTIDE SEQUENCE [LARGE SCALE GENOMIC DNA]</scope>
    <source>
        <strain evidence="3">BV-S</strain>
    </source>
</reference>
<dbReference type="Proteomes" id="UP000069935">
    <property type="component" value="Chromosome 1"/>
</dbReference>
<dbReference type="AlphaFoldDB" id="A0AAC8VZB4"/>
<keyword evidence="2" id="KW-0489">Methyltransferase</keyword>
<protein>
    <submittedName>
        <fullName evidence="2">Phospholipid methyltransferase</fullName>
    </submittedName>
</protein>
<dbReference type="InterPro" id="IPR020596">
    <property type="entry name" value="rRNA_Ade_Mease_Trfase_CS"/>
</dbReference>
<accession>A0AAC8VZB4</accession>
<dbReference type="KEGG" id="ati:AL072_10710"/>
<evidence type="ECO:0000256" key="1">
    <source>
        <dbReference type="ARBA" id="ARBA00022691"/>
    </source>
</evidence>
<evidence type="ECO:0000313" key="3">
    <source>
        <dbReference type="Proteomes" id="UP000069935"/>
    </source>
</evidence>
<keyword evidence="3" id="KW-1185">Reference proteome</keyword>
<reference evidence="2 3" key="2">
    <citation type="journal article" date="2016" name="Genome Announc.">
        <title>Complete Genome Sequence of a Strain of Azospirillum thiophilum Isolated from a Sulfide Spring.</title>
        <authorList>
            <person name="Fomenkov A."/>
            <person name="Vincze T."/>
            <person name="Grabovich M."/>
            <person name="Anton B.P."/>
            <person name="Dubinina G."/>
            <person name="Orlova M."/>
            <person name="Belousova E."/>
            <person name="Roberts R.J."/>
        </authorList>
    </citation>
    <scope>NUCLEOTIDE SEQUENCE [LARGE SCALE GENOMIC DNA]</scope>
    <source>
        <strain evidence="2 3">BV-S</strain>
    </source>
</reference>
<dbReference type="InterPro" id="IPR029063">
    <property type="entry name" value="SAM-dependent_MTases_sf"/>
</dbReference>
<keyword evidence="2" id="KW-0808">Transferase</keyword>
<organism evidence="2 3">
    <name type="scientific">Azospirillum thiophilum</name>
    <dbReference type="NCBI Taxonomy" id="528244"/>
    <lineage>
        <taxon>Bacteria</taxon>
        <taxon>Pseudomonadati</taxon>
        <taxon>Pseudomonadota</taxon>
        <taxon>Alphaproteobacteria</taxon>
        <taxon>Rhodospirillales</taxon>
        <taxon>Azospirillaceae</taxon>
        <taxon>Azospirillum</taxon>
    </lineage>
</organism>
<evidence type="ECO:0000313" key="2">
    <source>
        <dbReference type="EMBL" id="ALG72167.1"/>
    </source>
</evidence>
<proteinExistence type="predicted"/>
<dbReference type="CDD" id="cd02440">
    <property type="entry name" value="AdoMet_MTases"/>
    <property type="match status" value="1"/>
</dbReference>